<protein>
    <submittedName>
        <fullName evidence="1">Uncharacterized protein</fullName>
    </submittedName>
</protein>
<dbReference type="EMBL" id="QEWW01000001">
    <property type="protein sequence ID" value="PWD87750.1"/>
    <property type="molecule type" value="Genomic_DNA"/>
</dbReference>
<evidence type="ECO:0000313" key="2">
    <source>
        <dbReference type="Proteomes" id="UP000245059"/>
    </source>
</evidence>
<reference evidence="2" key="1">
    <citation type="submission" date="2018-05" db="EMBL/GenBank/DDBJ databases">
        <title>Ignatzschineria dubaiensis sp. nov., isolated from necrotic foot tissues of dromedaries (Camelus dromedarius) and associated maggots in Dubai, United Arab Emirates.</title>
        <authorList>
            <person name="Tsang C.C."/>
            <person name="Tang J.Y.M."/>
            <person name="Fong J.Y.H."/>
            <person name="Kinne J."/>
            <person name="Lee H.H."/>
            <person name="Joseph M."/>
            <person name="Jose S."/>
            <person name="Schuster R.K."/>
            <person name="Tang Y."/>
            <person name="Sivakumar S."/>
            <person name="Chen J.H.K."/>
            <person name="Teng J.L.L."/>
            <person name="Lau S.K.P."/>
            <person name="Wernery U."/>
            <person name="Woo P.C.Y."/>
        </authorList>
    </citation>
    <scope>NUCLEOTIDE SEQUENCE [LARGE SCALE GENOMIC DNA]</scope>
    <source>
        <strain evidence="2">UAE-HKU57</strain>
    </source>
</reference>
<dbReference type="AlphaFoldDB" id="A0A2U2ASN2"/>
<accession>A0A2U2ASN2</accession>
<organism evidence="1 2">
    <name type="scientific">Ignatzschineria cameli</name>
    <dbReference type="NCBI Taxonomy" id="2182793"/>
    <lineage>
        <taxon>Bacteria</taxon>
        <taxon>Pseudomonadati</taxon>
        <taxon>Pseudomonadota</taxon>
        <taxon>Gammaproteobacteria</taxon>
        <taxon>Cardiobacteriales</taxon>
        <taxon>Ignatzschineriaceae</taxon>
        <taxon>Ignatzschineria</taxon>
    </lineage>
</organism>
<name>A0A2U2ASN2_9GAMM</name>
<evidence type="ECO:0000313" key="1">
    <source>
        <dbReference type="EMBL" id="PWD87750.1"/>
    </source>
</evidence>
<sequence>MSFILIGKQLTKIILIPMKKRYISAPRIKYKDEIIALYTDKNIKTTNQALLIIYFKSNEILIRLIFYLIFNKYK</sequence>
<comment type="caution">
    <text evidence="1">The sequence shown here is derived from an EMBL/GenBank/DDBJ whole genome shotgun (WGS) entry which is preliminary data.</text>
</comment>
<dbReference type="Proteomes" id="UP000245059">
    <property type="component" value="Unassembled WGS sequence"/>
</dbReference>
<proteinExistence type="predicted"/>
<gene>
    <name evidence="1" type="ORF">DC077_00230</name>
</gene>